<sequence length="77" mass="7948">MPIPAPTRCGSAQPCSQTGGVDLCGTRLLNDAEWSQNAAADGTLTGRGLVLAYDDAASEQSSSATPIEERHRDDDAG</sequence>
<evidence type="ECO:0000256" key="1">
    <source>
        <dbReference type="SAM" id="MobiDB-lite"/>
    </source>
</evidence>
<feature type="region of interest" description="Disordered" evidence="1">
    <location>
        <begin position="56"/>
        <end position="77"/>
    </location>
</feature>
<dbReference type="Proteomes" id="UP001281614">
    <property type="component" value="Unassembled WGS sequence"/>
</dbReference>
<dbReference type="AlphaFoldDB" id="A0AAD9XWJ0"/>
<keyword evidence="3" id="KW-1185">Reference proteome</keyword>
<organism evidence="2 3">
    <name type="scientific">Colletotrichum kahawae</name>
    <name type="common">Coffee berry disease fungus</name>
    <dbReference type="NCBI Taxonomy" id="34407"/>
    <lineage>
        <taxon>Eukaryota</taxon>
        <taxon>Fungi</taxon>
        <taxon>Dikarya</taxon>
        <taxon>Ascomycota</taxon>
        <taxon>Pezizomycotina</taxon>
        <taxon>Sordariomycetes</taxon>
        <taxon>Hypocreomycetidae</taxon>
        <taxon>Glomerellales</taxon>
        <taxon>Glomerellaceae</taxon>
        <taxon>Colletotrichum</taxon>
        <taxon>Colletotrichum gloeosporioides species complex</taxon>
    </lineage>
</organism>
<proteinExistence type="predicted"/>
<feature type="compositionally biased region" description="Basic and acidic residues" evidence="1">
    <location>
        <begin position="67"/>
        <end position="77"/>
    </location>
</feature>
<dbReference type="EMBL" id="VYYT01000876">
    <property type="protein sequence ID" value="KAK2728727.1"/>
    <property type="molecule type" value="Genomic_DNA"/>
</dbReference>
<evidence type="ECO:0000313" key="3">
    <source>
        <dbReference type="Proteomes" id="UP001281614"/>
    </source>
</evidence>
<evidence type="ECO:0000313" key="2">
    <source>
        <dbReference type="EMBL" id="KAK2728727.1"/>
    </source>
</evidence>
<reference evidence="2" key="1">
    <citation type="submission" date="2023-02" db="EMBL/GenBank/DDBJ databases">
        <title>Colletotrichum kahawae CIFC_Que2 genome sequencing and assembly.</title>
        <authorList>
            <person name="Baroncelli R."/>
        </authorList>
    </citation>
    <scope>NUCLEOTIDE SEQUENCE</scope>
    <source>
        <strain evidence="2">CIFC_Que2</strain>
    </source>
</reference>
<comment type="caution">
    <text evidence="2">The sequence shown here is derived from an EMBL/GenBank/DDBJ whole genome shotgun (WGS) entry which is preliminary data.</text>
</comment>
<name>A0AAD9XWJ0_COLKA</name>
<accession>A0AAD9XWJ0</accession>
<protein>
    <submittedName>
        <fullName evidence="2">Uncharacterized protein</fullName>
    </submittedName>
</protein>
<gene>
    <name evidence="2" type="ORF">CKAH01_02777</name>
</gene>